<keyword evidence="1" id="KW-0812">Transmembrane</keyword>
<proteinExistence type="predicted"/>
<feature type="transmembrane region" description="Helical" evidence="1">
    <location>
        <begin position="97"/>
        <end position="116"/>
    </location>
</feature>
<accession>A0AAW9S9Z6</accession>
<keyword evidence="1" id="KW-1133">Transmembrane helix</keyword>
<keyword evidence="1" id="KW-0472">Membrane</keyword>
<evidence type="ECO:0000313" key="3">
    <source>
        <dbReference type="EMBL" id="MEN9061644.1"/>
    </source>
</evidence>
<dbReference type="EMBL" id="JBDNCH010000002">
    <property type="protein sequence ID" value="MEN9061644.1"/>
    <property type="molecule type" value="Genomic_DNA"/>
</dbReference>
<keyword evidence="4" id="KW-1185">Reference proteome</keyword>
<evidence type="ECO:0000256" key="1">
    <source>
        <dbReference type="SAM" id="Phobius"/>
    </source>
</evidence>
<comment type="caution">
    <text evidence="3">The sequence shown here is derived from an EMBL/GenBank/DDBJ whole genome shotgun (WGS) entry which is preliminary data.</text>
</comment>
<feature type="transmembrane region" description="Helical" evidence="1">
    <location>
        <begin position="123"/>
        <end position="145"/>
    </location>
</feature>
<feature type="transmembrane region" description="Helical" evidence="1">
    <location>
        <begin position="42"/>
        <end position="60"/>
    </location>
</feature>
<protein>
    <submittedName>
        <fullName evidence="3">Tripartite tricarboxylate transporter TctB family protein</fullName>
    </submittedName>
</protein>
<reference evidence="3 4" key="1">
    <citation type="submission" date="2024-05" db="EMBL/GenBank/DDBJ databases">
        <title>Genome sequence of Ponticoccus litoralis KCCM 90028.</title>
        <authorList>
            <person name="Kim J.M."/>
            <person name="Lee J.K."/>
            <person name="Choi B.J."/>
            <person name="Bayburt H."/>
            <person name="Baek J.H."/>
            <person name="Jeon C.O."/>
        </authorList>
    </citation>
    <scope>NUCLEOTIDE SEQUENCE [LARGE SCALE GENOMIC DNA]</scope>
    <source>
        <strain evidence="3 4">KCCM 90028</strain>
    </source>
</reference>
<name>A0AAW9S9Z6_9RHOB</name>
<feature type="transmembrane region" description="Helical" evidence="1">
    <location>
        <begin position="72"/>
        <end position="91"/>
    </location>
</feature>
<evidence type="ECO:0000313" key="4">
    <source>
        <dbReference type="Proteomes" id="UP001428774"/>
    </source>
</evidence>
<gene>
    <name evidence="3" type="ORF">ABFB10_12020</name>
</gene>
<organism evidence="3 4">
    <name type="scientific">Ponticoccus litoralis</name>
    <dbReference type="NCBI Taxonomy" id="422297"/>
    <lineage>
        <taxon>Bacteria</taxon>
        <taxon>Pseudomonadati</taxon>
        <taxon>Pseudomonadota</taxon>
        <taxon>Alphaproteobacteria</taxon>
        <taxon>Rhodobacterales</taxon>
        <taxon>Roseobacteraceae</taxon>
        <taxon>Ponticoccus</taxon>
    </lineage>
</organism>
<dbReference type="Proteomes" id="UP001428774">
    <property type="component" value="Unassembled WGS sequence"/>
</dbReference>
<feature type="domain" description="DUF1468" evidence="2">
    <location>
        <begin position="17"/>
        <end position="146"/>
    </location>
</feature>
<feature type="transmembrane region" description="Helical" evidence="1">
    <location>
        <begin position="16"/>
        <end position="36"/>
    </location>
</feature>
<dbReference type="InterPro" id="IPR009936">
    <property type="entry name" value="DUF1468"/>
</dbReference>
<dbReference type="AlphaFoldDB" id="A0AAW9S9Z6"/>
<dbReference type="RefSeq" id="WP_347166698.1">
    <property type="nucleotide sequence ID" value="NZ_JBDNCH010000002.1"/>
</dbReference>
<evidence type="ECO:0000259" key="2">
    <source>
        <dbReference type="Pfam" id="PF07331"/>
    </source>
</evidence>
<sequence>MSSQTDPRGLFTHSDFWIGLSLTVFGGAAAAMAWSFDAMSRSYPLALSLLLAAMGVLVILKTLLTQTPSVHFGLATRVAALCALVLVLWIAALGFGLGFIGPTLVMQFAFLWICGLRPAGKAVLFSVLITAAGYLIFVFLLSVRLPESIAPWLL</sequence>
<dbReference type="Pfam" id="PF07331">
    <property type="entry name" value="TctB"/>
    <property type="match status" value="1"/>
</dbReference>